<dbReference type="InterPro" id="IPR050155">
    <property type="entry name" value="HAD-like_hydrolase_sf"/>
</dbReference>
<dbReference type="Pfam" id="PF13419">
    <property type="entry name" value="HAD_2"/>
    <property type="match status" value="1"/>
</dbReference>
<evidence type="ECO:0000313" key="2">
    <source>
        <dbReference type="Proteomes" id="UP000185628"/>
    </source>
</evidence>
<organism evidence="1 2">
    <name type="scientific">Bowdeniella nasicola</name>
    <dbReference type="NCBI Taxonomy" id="208480"/>
    <lineage>
        <taxon>Bacteria</taxon>
        <taxon>Bacillati</taxon>
        <taxon>Actinomycetota</taxon>
        <taxon>Actinomycetes</taxon>
        <taxon>Actinomycetales</taxon>
        <taxon>Actinomycetaceae</taxon>
        <taxon>Bowdeniella</taxon>
    </lineage>
</organism>
<evidence type="ECO:0008006" key="3">
    <source>
        <dbReference type="Google" id="ProtNLM"/>
    </source>
</evidence>
<protein>
    <recommendedName>
        <fullName evidence="3">Phosphoglycolate phosphatase</fullName>
    </recommendedName>
</protein>
<dbReference type="GO" id="GO:0005829">
    <property type="term" value="C:cytosol"/>
    <property type="evidence" value="ECO:0007669"/>
    <property type="project" value="TreeGrafter"/>
</dbReference>
<dbReference type="InterPro" id="IPR023214">
    <property type="entry name" value="HAD_sf"/>
</dbReference>
<dbReference type="Proteomes" id="UP000185628">
    <property type="component" value="Unassembled WGS sequence"/>
</dbReference>
<proteinExistence type="predicted"/>
<evidence type="ECO:0000313" key="1">
    <source>
        <dbReference type="EMBL" id="OKL52909.1"/>
    </source>
</evidence>
<dbReference type="SUPFAM" id="SSF56784">
    <property type="entry name" value="HAD-like"/>
    <property type="match status" value="1"/>
</dbReference>
<name>A0A1Q5PZQ6_9ACTO</name>
<dbReference type="InterPro" id="IPR036412">
    <property type="entry name" value="HAD-like_sf"/>
</dbReference>
<dbReference type="InterPro" id="IPR023198">
    <property type="entry name" value="PGP-like_dom2"/>
</dbReference>
<dbReference type="SFLD" id="SFLDS00003">
    <property type="entry name" value="Haloacid_Dehalogenase"/>
    <property type="match status" value="1"/>
</dbReference>
<dbReference type="PANTHER" id="PTHR43434">
    <property type="entry name" value="PHOSPHOGLYCOLATE PHOSPHATASE"/>
    <property type="match status" value="1"/>
</dbReference>
<dbReference type="Gene3D" id="1.10.150.240">
    <property type="entry name" value="Putative phosphatase, domain 2"/>
    <property type="match status" value="1"/>
</dbReference>
<keyword evidence="2" id="KW-1185">Reference proteome</keyword>
<dbReference type="PANTHER" id="PTHR43434:SF20">
    <property type="entry name" value="5'-NUCLEOTIDASE"/>
    <property type="match status" value="1"/>
</dbReference>
<dbReference type="AlphaFoldDB" id="A0A1Q5PZQ6"/>
<dbReference type="GO" id="GO:0004713">
    <property type="term" value="F:protein tyrosine kinase activity"/>
    <property type="evidence" value="ECO:0007669"/>
    <property type="project" value="TreeGrafter"/>
</dbReference>
<sequence length="219" mass="23427">MVRIFLWDLDGTMIDSGPTIIGSIREALAECGLPDVPAERARGCVGPPLIDGLPRFCDVPLDRLDEIIAAYRTIYATQMTSAPLYPEIPDTLAKAAELGIINAVATAKPETAARTILAAHDLTDAFTFITGADPERGINHKEQVIELCLERLSEAGYAGDPLMIGDRSYDMEGARACNIDAVFARRGYGEASEAGDFPAIDSPTQLLDAPYAATSPTRA</sequence>
<accession>A0A1Q5PZQ6</accession>
<dbReference type="InterPro" id="IPR041492">
    <property type="entry name" value="HAD_2"/>
</dbReference>
<dbReference type="SFLD" id="SFLDG01129">
    <property type="entry name" value="C1.5:_HAD__Beta-PGM__Phosphata"/>
    <property type="match status" value="1"/>
</dbReference>
<dbReference type="Gene3D" id="3.40.50.1000">
    <property type="entry name" value="HAD superfamily/HAD-like"/>
    <property type="match status" value="1"/>
</dbReference>
<dbReference type="EMBL" id="MQVR01000126">
    <property type="protein sequence ID" value="OKL52909.1"/>
    <property type="molecule type" value="Genomic_DNA"/>
</dbReference>
<comment type="caution">
    <text evidence="1">The sequence shown here is derived from an EMBL/GenBank/DDBJ whole genome shotgun (WGS) entry which is preliminary data.</text>
</comment>
<reference evidence="2" key="1">
    <citation type="submission" date="2016-12" db="EMBL/GenBank/DDBJ databases">
        <authorList>
            <person name="Meng X."/>
        </authorList>
    </citation>
    <scope>NUCLEOTIDE SEQUENCE [LARGE SCALE GENOMIC DNA]</scope>
    <source>
        <strain evidence="2">DSM 19116</strain>
    </source>
</reference>
<gene>
    <name evidence="1" type="ORF">BSZ39_12400</name>
</gene>